<feature type="chain" id="PRO_5047004048" evidence="1">
    <location>
        <begin position="24"/>
        <end position="513"/>
    </location>
</feature>
<comment type="caution">
    <text evidence="2">The sequence shown here is derived from an EMBL/GenBank/DDBJ whole genome shotgun (WGS) entry which is preliminary data.</text>
</comment>
<sequence length="513" mass="58203">MDKFSGWYTFALLVFLFSKTSDCFKLQDASIFPGLNVTGLRLPFTELGHFADIPKTLKDEGFLRMGLFCVKRGAFILYRQAQFLSKHGKDIKIASGENKCYNNMQGMQSAQPIGPIHLPKQDSITFYNNPMFGGAGVPTAKDVGLGFFSNMKKTIKSAILIGRQNWTIITQKGIKHCMRVKFDPKEKYPICLLPDLMHTNMKMPGVFLRKVRKGCKAEEVGSNIIEINNCQYWGGKVPRTKPKFTVWGKDVEKGRSDSDTQCAGDGSEEMKETIRLYKALLTNAFDDLIILEWKDIGKVTWKLELLDTIFEIAMAAVPGSLVPFYYMNRIRELFIYQLAKAWKRLGDDGSVTDGKIGLLTEYDYRSLAHLTRNCYGMMGVDGPLFQGIAENAWYRMAEPGQSENIVWRSLVRNKGNNIVIEMTWLLTNMVGGICHRLFGYVHNFWALYIHFITQMYLVPVVPEWSQKIPNLDILLGGDMNVKYNQLALFTSVSLDAANQLEPFKRPTAKTIGK</sequence>
<dbReference type="Proteomes" id="UP001642540">
    <property type="component" value="Unassembled WGS sequence"/>
</dbReference>
<accession>A0ABP1R7Z2</accession>
<name>A0ABP1R7Z2_9HEXA</name>
<keyword evidence="3" id="KW-1185">Reference proteome</keyword>
<gene>
    <name evidence="2" type="ORF">ODALV1_LOCUS18137</name>
</gene>
<protein>
    <submittedName>
        <fullName evidence="2">Uncharacterized protein</fullName>
    </submittedName>
</protein>
<dbReference type="EMBL" id="CAXLJM020000057">
    <property type="protein sequence ID" value="CAL8118445.1"/>
    <property type="molecule type" value="Genomic_DNA"/>
</dbReference>
<evidence type="ECO:0000256" key="1">
    <source>
        <dbReference type="SAM" id="SignalP"/>
    </source>
</evidence>
<evidence type="ECO:0000313" key="3">
    <source>
        <dbReference type="Proteomes" id="UP001642540"/>
    </source>
</evidence>
<evidence type="ECO:0000313" key="2">
    <source>
        <dbReference type="EMBL" id="CAL8118445.1"/>
    </source>
</evidence>
<reference evidence="2 3" key="1">
    <citation type="submission" date="2024-08" db="EMBL/GenBank/DDBJ databases">
        <authorList>
            <person name="Cucini C."/>
            <person name="Frati F."/>
        </authorList>
    </citation>
    <scope>NUCLEOTIDE SEQUENCE [LARGE SCALE GENOMIC DNA]</scope>
</reference>
<keyword evidence="1" id="KW-0732">Signal</keyword>
<proteinExistence type="predicted"/>
<feature type="signal peptide" evidence="1">
    <location>
        <begin position="1"/>
        <end position="23"/>
    </location>
</feature>
<organism evidence="2 3">
    <name type="scientific">Orchesella dallaii</name>
    <dbReference type="NCBI Taxonomy" id="48710"/>
    <lineage>
        <taxon>Eukaryota</taxon>
        <taxon>Metazoa</taxon>
        <taxon>Ecdysozoa</taxon>
        <taxon>Arthropoda</taxon>
        <taxon>Hexapoda</taxon>
        <taxon>Collembola</taxon>
        <taxon>Entomobryomorpha</taxon>
        <taxon>Entomobryoidea</taxon>
        <taxon>Orchesellidae</taxon>
        <taxon>Orchesellinae</taxon>
        <taxon>Orchesella</taxon>
    </lineage>
</organism>